<feature type="region of interest" description="Disordered" evidence="8">
    <location>
        <begin position="202"/>
        <end position="235"/>
    </location>
</feature>
<dbReference type="PANTHER" id="PTHR24161">
    <property type="entry name" value="ANK_REP_REGION DOMAIN-CONTAINING PROTEIN-RELATED"/>
    <property type="match status" value="1"/>
</dbReference>
<dbReference type="Gene3D" id="1.25.40.20">
    <property type="entry name" value="Ankyrin repeat-containing domain"/>
    <property type="match status" value="1"/>
</dbReference>
<evidence type="ECO:0000313" key="13">
    <source>
        <dbReference type="Proteomes" id="UP001607303"/>
    </source>
</evidence>
<keyword evidence="5 7" id="KW-0040">ANK repeat</keyword>
<feature type="repeat" description="ANK" evidence="7">
    <location>
        <begin position="2390"/>
        <end position="2422"/>
    </location>
</feature>
<feature type="repeat" description="ANK" evidence="7">
    <location>
        <begin position="2323"/>
        <end position="2355"/>
    </location>
</feature>
<dbReference type="GO" id="GO:0016020">
    <property type="term" value="C:membrane"/>
    <property type="evidence" value="ECO:0007669"/>
    <property type="project" value="UniProtKB-SubCell"/>
</dbReference>
<feature type="compositionally biased region" description="Low complexity" evidence="8">
    <location>
        <begin position="828"/>
        <end position="840"/>
    </location>
</feature>
<dbReference type="InterPro" id="IPR036770">
    <property type="entry name" value="Ankyrin_rpt-contain_sf"/>
</dbReference>
<feature type="region of interest" description="Disordered" evidence="8">
    <location>
        <begin position="1944"/>
        <end position="2036"/>
    </location>
</feature>
<evidence type="ECO:0000256" key="3">
    <source>
        <dbReference type="ARBA" id="ARBA00022737"/>
    </source>
</evidence>
<dbReference type="SUPFAM" id="SSF48403">
    <property type="entry name" value="Ankyrin repeat"/>
    <property type="match status" value="1"/>
</dbReference>
<evidence type="ECO:0000256" key="5">
    <source>
        <dbReference type="ARBA" id="ARBA00023043"/>
    </source>
</evidence>
<evidence type="ECO:0000259" key="11">
    <source>
        <dbReference type="Pfam" id="PF13820"/>
    </source>
</evidence>
<feature type="region of interest" description="Disordered" evidence="8">
    <location>
        <begin position="1239"/>
        <end position="1259"/>
    </location>
</feature>
<feature type="region of interest" description="Disordered" evidence="8">
    <location>
        <begin position="742"/>
        <end position="870"/>
    </location>
</feature>
<feature type="transmembrane region" description="Helical" evidence="9">
    <location>
        <begin position="2532"/>
        <end position="2552"/>
    </location>
</feature>
<feature type="transmembrane region" description="Helical" evidence="9">
    <location>
        <begin position="2710"/>
        <end position="2733"/>
    </location>
</feature>
<feature type="compositionally biased region" description="Acidic residues" evidence="8">
    <location>
        <begin position="784"/>
        <end position="796"/>
    </location>
</feature>
<feature type="region of interest" description="Disordered" evidence="8">
    <location>
        <begin position="310"/>
        <end position="334"/>
    </location>
</feature>
<dbReference type="SMART" id="SM00248">
    <property type="entry name" value="ANK"/>
    <property type="match status" value="6"/>
</dbReference>
<reference evidence="12 13" key="1">
    <citation type="journal article" date="2024" name="Ann. Entomol. Soc. Am.">
        <title>Genomic analyses of the southern and eastern yellowjacket wasps (Hymenoptera: Vespidae) reveal evolutionary signatures of social life.</title>
        <authorList>
            <person name="Catto M.A."/>
            <person name="Caine P.B."/>
            <person name="Orr S.E."/>
            <person name="Hunt B.G."/>
            <person name="Goodisman M.A.D."/>
        </authorList>
    </citation>
    <scope>NUCLEOTIDE SEQUENCE [LARGE SCALE GENOMIC DNA]</scope>
    <source>
        <strain evidence="12">232</strain>
        <tissue evidence="12">Head and thorax</tissue>
    </source>
</reference>
<dbReference type="InterPro" id="IPR032715">
    <property type="entry name" value="NCOA6_TRADD-N"/>
</dbReference>
<feature type="region of interest" description="Disordered" evidence="8">
    <location>
        <begin position="121"/>
        <end position="157"/>
    </location>
</feature>
<name>A0ABD2AGP3_VESMC</name>
<feature type="region of interest" description="Disordered" evidence="8">
    <location>
        <begin position="679"/>
        <end position="701"/>
    </location>
</feature>
<feature type="compositionally biased region" description="Polar residues" evidence="8">
    <location>
        <begin position="2153"/>
        <end position="2162"/>
    </location>
</feature>
<feature type="domain" description="Nuclear receptor coactivator 6 TRADD-N" evidence="11">
    <location>
        <begin position="14"/>
        <end position="157"/>
    </location>
</feature>
<comment type="caution">
    <text evidence="12">The sequence shown here is derived from an EMBL/GenBank/DDBJ whole genome shotgun (WGS) entry which is preliminary data.</text>
</comment>
<feature type="region of interest" description="Disordered" evidence="8">
    <location>
        <begin position="373"/>
        <end position="404"/>
    </location>
</feature>
<feature type="compositionally biased region" description="Low complexity" evidence="8">
    <location>
        <begin position="634"/>
        <end position="646"/>
    </location>
</feature>
<feature type="compositionally biased region" description="Pro residues" evidence="8">
    <location>
        <begin position="620"/>
        <end position="633"/>
    </location>
</feature>
<feature type="transmembrane region" description="Helical" evidence="9">
    <location>
        <begin position="2587"/>
        <end position="2607"/>
    </location>
</feature>
<feature type="compositionally biased region" description="Polar residues" evidence="8">
    <location>
        <begin position="1995"/>
        <end position="2004"/>
    </location>
</feature>
<evidence type="ECO:0000256" key="2">
    <source>
        <dbReference type="ARBA" id="ARBA00022692"/>
    </source>
</evidence>
<feature type="compositionally biased region" description="Low complexity" evidence="8">
    <location>
        <begin position="2127"/>
        <end position="2143"/>
    </location>
</feature>
<proteinExistence type="predicted"/>
<feature type="region of interest" description="Disordered" evidence="8">
    <location>
        <begin position="1097"/>
        <end position="1133"/>
    </location>
</feature>
<comment type="subcellular location">
    <subcellularLocation>
        <location evidence="1">Membrane</location>
        <topology evidence="1">Multi-pass membrane protein</topology>
    </subcellularLocation>
</comment>
<organism evidence="12 13">
    <name type="scientific">Vespula maculifrons</name>
    <name type="common">Eastern yellow jacket</name>
    <name type="synonym">Wasp</name>
    <dbReference type="NCBI Taxonomy" id="7453"/>
    <lineage>
        <taxon>Eukaryota</taxon>
        <taxon>Metazoa</taxon>
        <taxon>Ecdysozoa</taxon>
        <taxon>Arthropoda</taxon>
        <taxon>Hexapoda</taxon>
        <taxon>Insecta</taxon>
        <taxon>Pterygota</taxon>
        <taxon>Neoptera</taxon>
        <taxon>Endopterygota</taxon>
        <taxon>Hymenoptera</taxon>
        <taxon>Apocrita</taxon>
        <taxon>Aculeata</taxon>
        <taxon>Vespoidea</taxon>
        <taxon>Vespidae</taxon>
        <taxon>Vespinae</taxon>
        <taxon>Vespula</taxon>
    </lineage>
</organism>
<feature type="transmembrane region" description="Helical" evidence="9">
    <location>
        <begin position="2613"/>
        <end position="2632"/>
    </location>
</feature>
<dbReference type="PROSITE" id="PS50088">
    <property type="entry name" value="ANK_REPEAT"/>
    <property type="match status" value="4"/>
</dbReference>
<dbReference type="Pfam" id="PF01529">
    <property type="entry name" value="DHHC"/>
    <property type="match status" value="1"/>
</dbReference>
<dbReference type="InterPro" id="IPR002110">
    <property type="entry name" value="Ankyrin_rpt"/>
</dbReference>
<feature type="compositionally biased region" description="Basic and acidic residues" evidence="8">
    <location>
        <begin position="1115"/>
        <end position="1127"/>
    </location>
</feature>
<keyword evidence="3" id="KW-0677">Repeat</keyword>
<feature type="repeat" description="ANK" evidence="7">
    <location>
        <begin position="2357"/>
        <end position="2389"/>
    </location>
</feature>
<evidence type="ECO:0000256" key="8">
    <source>
        <dbReference type="SAM" id="MobiDB-lite"/>
    </source>
</evidence>
<feature type="compositionally biased region" description="Polar residues" evidence="8">
    <location>
        <begin position="217"/>
        <end position="234"/>
    </location>
</feature>
<dbReference type="PROSITE" id="PS50216">
    <property type="entry name" value="DHHC"/>
    <property type="match status" value="1"/>
</dbReference>
<feature type="compositionally biased region" description="Polar residues" evidence="8">
    <location>
        <begin position="122"/>
        <end position="157"/>
    </location>
</feature>
<feature type="repeat" description="ANK" evidence="7">
    <location>
        <begin position="2458"/>
        <end position="2490"/>
    </location>
</feature>
<dbReference type="Pfam" id="PF13820">
    <property type="entry name" value="NCOA6_TRADD-N"/>
    <property type="match status" value="1"/>
</dbReference>
<feature type="region of interest" description="Disordered" evidence="8">
    <location>
        <begin position="1458"/>
        <end position="1533"/>
    </location>
</feature>
<dbReference type="PROSITE" id="PS50297">
    <property type="entry name" value="ANK_REP_REGION"/>
    <property type="match status" value="4"/>
</dbReference>
<evidence type="ECO:0000259" key="10">
    <source>
        <dbReference type="Pfam" id="PF01529"/>
    </source>
</evidence>
<keyword evidence="13" id="KW-1185">Reference proteome</keyword>
<evidence type="ECO:0000256" key="4">
    <source>
        <dbReference type="ARBA" id="ARBA00022989"/>
    </source>
</evidence>
<feature type="compositionally biased region" description="Polar residues" evidence="8">
    <location>
        <begin position="2191"/>
        <end position="2210"/>
    </location>
</feature>
<keyword evidence="2 9" id="KW-0812">Transmembrane</keyword>
<feature type="compositionally biased region" description="Polar residues" evidence="8">
    <location>
        <begin position="1497"/>
        <end position="1507"/>
    </location>
</feature>
<evidence type="ECO:0000256" key="7">
    <source>
        <dbReference type="PROSITE-ProRule" id="PRU00023"/>
    </source>
</evidence>
<accession>A0ABD2AGP3</accession>
<dbReference type="PANTHER" id="PTHR24161:SF85">
    <property type="entry name" value="PALMITOYLTRANSFERASE HIP14"/>
    <property type="match status" value="1"/>
</dbReference>
<keyword evidence="6 9" id="KW-0472">Membrane</keyword>
<feature type="compositionally biased region" description="Polar residues" evidence="8">
    <location>
        <begin position="2015"/>
        <end position="2024"/>
    </location>
</feature>
<evidence type="ECO:0000256" key="6">
    <source>
        <dbReference type="ARBA" id="ARBA00023136"/>
    </source>
</evidence>
<feature type="transmembrane region" description="Helical" evidence="9">
    <location>
        <begin position="2558"/>
        <end position="2575"/>
    </location>
</feature>
<feature type="domain" description="Palmitoyltransferase DHHC" evidence="10">
    <location>
        <begin position="2665"/>
        <end position="2798"/>
    </location>
</feature>
<feature type="compositionally biased region" description="Basic and acidic residues" evidence="8">
    <location>
        <begin position="742"/>
        <end position="751"/>
    </location>
</feature>
<sequence>MIVMAADSDGDLIETVVTCEGDLGDPEFPRKFKTIVDRLKSLLCKEKGDGLKVNKVEPWNSVRVTFSIPREAALRLRELAAQGSPTLTQLGILSVQVEGDQVISLRIASRFGGEAQEIVLRSGSSQDAGNKSQSESTNSSVTIDSDPTTALPGPSNTSTISSALRNVAQIIAAGTSSEKAPQFRSPNVVAPTDCDPIPPFLAKPVPSTAGSNGVGTSGNQSVTNSNASPRNNYNGPFPFASMTHAAQAIHSRESQATTIKNTIQFKQHTQPPPPYPIQDNLATVTALSSGHTTTQTVVTVGQLTTQYKSPITTTSSLSPNNGNHLTGNSNGSGNQVALSSPLLVNLLQNDATSHSNNVIPGQKMLPPAVVDSSGLANRMRPTKKPTVRRKELTSPSESPPNLDSLRTEDLIGGSAIIPDISQSSPSSAFVAVNANQPSSIPQQHTVNVIGGSNQNIMTPQTVHQVPVVGQIQQQTPPIHTPVQIQQKFPIRQELTYRPSQMQIQSQLPARHSVNGQVRTPLQQRQLLLQQQQQQQQLLAQQQQQQQLGQQNMTTSQLITQQGPTTQQTLLQQQNTNAPLQSTSLPNQPVIQQQQVLQHPTVALNVSQQRLSYLSNQRQQTPPPYPRQPVPQQPHLPQQSQTLNVQQQLHHNQLKNMNVNTSATTDFRYGQSQNILSRNYQPSISTSNGPTWSTQSSSIPQGAQVNTTRLTVSNQVPGAFSQCGSHMNHTPTTTATAAINKVETSESPKPEEETPEPEYTSTGKIRQFLINPLTGHLEPMPSESSDSEPESAVDNQDDFFSFPSPSNDRSNSIFSDDDADSNFSRRNDTTTNTDQSDSETTVKSTASEGSLKHSRIKPTRESAHSPMPGEKIKLRLKLEKSEPVTQAYKVDVSFVNTPPVRKVDKSVNKMFTTGISSSGTGDEPRVPPLHISLRGRNASVVQIRKKEKKSLKDGETDVANVKRKGKLKKMKECIDGNKLLQKKSSLNMIIGTSSASKLPLSNSAMINSASTISKMNNILQTVVAKPNAFKQEVSVDSMRLQGGLIKPSSSKNNDVDDIPLNSRIPSPSKHKSTILNQPLNTPQQNITKNQMEVDVQNHTHEQKIGGGKTKRRDSKKKSESGDGMHREQNLLSGGRILDNQAKWRKLGYKGDSHQAIRKSDTLLTGNDFTTVKKVGEIRRTSDSDINRSAVEKNNALNAVTSRLTEINGVKSDLINQEKRRRLSLMDEKDLHLGECHNTEATNQSSQKVVSESSSPNVVSNAKNVTNVPYESETQNLKTKNAIMQNDSNASNNSEVKVSVLTDMATKCPQQSINRITTVKSKPDIDNCKVNANTLTKNQSLGQKLKNHMNTKNDTNATINRHKVEHFNNKKITQNHIIKQADRTVIENKLDSSQRISLLKTSQSSIISNTVDQVPRPQSNDLTTGKPTLPIGEINVTEAKVKQKLLENTTVPIGIGVDASVERVGSGGGGEDSGIESMDALSEKSPNQGESPLHRPVTETVTQSSTKSVIQGEPSLPTTNKNVPSSTNSSDMCSNTHTELLKSNAPQRLSPVSVASYLENHLNCNVPHSSEQDTKNIPSEKTVTITTTSRTSGHNSDLVTSLEITENEKSVSNPLVTGSVTVVTGTISSGMDSDNLLQCAHQQISNFSETDNCSIKLEGTINQNEQGTTNSKHEVLRDTEDKLEDSVKTITESDSAIRLSEEPQGQNNNGVPLIQNHVTYSKVKTEKLDNTVTNKATTVVDNTCPNNQSHSPEIKAEPVINVKVDDTRQVDQSDNSKNNVSLNTGSVQVESCTDQNQKSNVQTPQQISVREPSMNLQKVTDDLVKKIVNDASEVNIGIQSPLGEDPQPIRITPPLYTYSNPVVLQRDETPSPAAQNLEVDSSDVEHVKRKRRRKQELEGRQDVICIEDNDEAHFVERLNSNNSDDYIKRPPKSLLEQLLIEIPSESNEKRSLRTRSQKLNSPDIAKTPKSSPHGPNKLEERRSISPYAKASPKLGSSKLSPNTTTMKVGKRKRQESESSVASSTADDPQPRPGKRKCSENAAELIKACMGVEETGPIKKQIPGKEEQPKKGFNILAKAKKGPIVVEVDSSDDEPLIESVGKARMRLSDETTAASPKPKDQKTNSTTTVSGSPINSSNISNFNASNRVQREGRLLTTKQASTPTAVNAGKERLRGTSVSSNESVGEVTTRRSVRQNTASPLATPASNTRGASRSTEDVNRRKTRSGADFNSEYNEKQFLYFVVYRNPTVLSDRNTKSMYALQMQTACQGEGNGEPDIPASLHQEPIRPSTQDCSSFDIVRATQYGALDRVTELVEAGADVNQPDAETVTLLHWAAINNYKDIVKYLIAKGAVVDAIGGELVSTPLHWATRQGHLGIVVILMRAGADPTLRDSEGFSCIHLAALFGHTAIVAYLVAKGVNPNMLDKSAMTPLMWSAYKVNSLDPTRLLLTLGASHSLTDNLHGNTALHWAIIAKNNTAISTLVHHGASLDVPNFKHETPMTLLGPHIGAAWLGHKISQEIKEKQGRTRTWCRDKRIRWYCMVSTPFIVFYVIGMILQSGLDYLIKLGAFIMLYVGIYSANHFIFDERLFHILPLSIYLATKMWIYVTWVFWLGIHAAWYLWLLLIGGSVPLWICFLQSWRGDPGVITASHEDKLNTIIELAESGGFEPQWFCSSCLVRRPVRSKHCSTCDRCIARFDHHCPWVNNCIGAHNHKYFLGFLASLLGLCIVILSASVQYWQFECWTNLTNGHSADNYLVAAATCDAWIMWIATNTSLHSLWVGMLLACQCYQIMVLGMTTNERMNAGRYTHFKQGNPFHRGALQNAADFCNFSFCGVKAKPSSDWLHSFDLKQSIEKLPLLAAKENFQYV</sequence>
<gene>
    <name evidence="12" type="ORF">V1477_021282</name>
</gene>
<feature type="transmembrane region" description="Helical" evidence="9">
    <location>
        <begin position="2395"/>
        <end position="2412"/>
    </location>
</feature>
<feature type="compositionally biased region" description="Polar residues" evidence="8">
    <location>
        <begin position="1514"/>
        <end position="1533"/>
    </location>
</feature>
<dbReference type="EMBL" id="JAYRBN010000119">
    <property type="protein sequence ID" value="KAL2719788.1"/>
    <property type="molecule type" value="Genomic_DNA"/>
</dbReference>
<feature type="region of interest" description="Disordered" evidence="8">
    <location>
        <begin position="613"/>
        <end position="646"/>
    </location>
</feature>
<dbReference type="InterPro" id="IPR001594">
    <property type="entry name" value="Palmitoyltrfase_DHHC"/>
</dbReference>
<evidence type="ECO:0000256" key="1">
    <source>
        <dbReference type="ARBA" id="ARBA00004141"/>
    </source>
</evidence>
<protein>
    <submittedName>
        <fullName evidence="12">Mediator of RNA polymerase II transcription subunit 26 isoform X1</fullName>
    </submittedName>
</protein>
<feature type="compositionally biased region" description="Low complexity" evidence="8">
    <location>
        <begin position="1242"/>
        <end position="1259"/>
    </location>
</feature>
<dbReference type="Proteomes" id="UP001607303">
    <property type="component" value="Unassembled WGS sequence"/>
</dbReference>
<evidence type="ECO:0000313" key="12">
    <source>
        <dbReference type="EMBL" id="KAL2719788.1"/>
    </source>
</evidence>
<feature type="region of interest" description="Disordered" evidence="8">
    <location>
        <begin position="2102"/>
        <end position="2225"/>
    </location>
</feature>
<evidence type="ECO:0000256" key="9">
    <source>
        <dbReference type="SAM" id="Phobius"/>
    </source>
</evidence>
<feature type="compositionally biased region" description="Polar residues" evidence="8">
    <location>
        <begin position="802"/>
        <end position="813"/>
    </location>
</feature>
<feature type="region of interest" description="Disordered" evidence="8">
    <location>
        <begin position="1043"/>
        <end position="1080"/>
    </location>
</feature>
<dbReference type="Pfam" id="PF12796">
    <property type="entry name" value="Ank_2"/>
    <property type="match status" value="2"/>
</dbReference>
<keyword evidence="4 9" id="KW-1133">Transmembrane helix</keyword>